<evidence type="ECO:0000313" key="1">
    <source>
        <dbReference type="EnsemblMetazoa" id="XP_020904260.1"/>
    </source>
</evidence>
<dbReference type="PANTHER" id="PTHR30115:SF11">
    <property type="entry name" value="NITROGEN REGULATORY PROTEIN P-II HOMOLOG"/>
    <property type="match status" value="1"/>
</dbReference>
<dbReference type="GO" id="GO:0030234">
    <property type="term" value="F:enzyme regulator activity"/>
    <property type="evidence" value="ECO:0007669"/>
    <property type="project" value="InterPro"/>
</dbReference>
<dbReference type="OrthoDB" id="8299786at2759"/>
<dbReference type="InterPro" id="IPR011322">
    <property type="entry name" value="N-reg_PII-like_a/b"/>
</dbReference>
<dbReference type="RefSeq" id="XP_020904260.1">
    <property type="nucleotide sequence ID" value="XM_021048601.1"/>
</dbReference>
<dbReference type="Proteomes" id="UP000887567">
    <property type="component" value="Unplaced"/>
</dbReference>
<dbReference type="SUPFAM" id="SSF54913">
    <property type="entry name" value="GlnB-like"/>
    <property type="match status" value="1"/>
</dbReference>
<proteinExistence type="predicted"/>
<dbReference type="EnsemblMetazoa" id="XM_021048601.1">
    <property type="protein sequence ID" value="XP_020904260.1"/>
    <property type="gene ID" value="LOC110242588"/>
</dbReference>
<dbReference type="KEGG" id="epa:110242588"/>
<keyword evidence="2" id="KW-1185">Reference proteome</keyword>
<name>A0A913XH29_EXADI</name>
<reference evidence="1" key="1">
    <citation type="submission" date="2022-11" db="UniProtKB">
        <authorList>
            <consortium name="EnsemblMetazoa"/>
        </authorList>
    </citation>
    <scope>IDENTIFICATION</scope>
</reference>
<dbReference type="GO" id="GO:0006808">
    <property type="term" value="P:regulation of nitrogen utilization"/>
    <property type="evidence" value="ECO:0007669"/>
    <property type="project" value="InterPro"/>
</dbReference>
<dbReference type="SMART" id="SM00938">
    <property type="entry name" value="P-II"/>
    <property type="match status" value="1"/>
</dbReference>
<dbReference type="PROSITE" id="PS51343">
    <property type="entry name" value="PII_GLNB_DOM"/>
    <property type="match status" value="1"/>
</dbReference>
<dbReference type="GeneID" id="110242588"/>
<sequence>MKLIKAFVRVDKIDDVLGGLELAGAPGATVSRVHGVGYGYRRHLGGLAPNDLSKTEDAFKVEVVCRAEQVADLLDAVVTRARTGFAGDGIVFVTHVEQVLKIRDGKEGREAL</sequence>
<dbReference type="Gene3D" id="3.30.70.120">
    <property type="match status" value="1"/>
</dbReference>
<dbReference type="PANTHER" id="PTHR30115">
    <property type="entry name" value="NITROGEN REGULATORY PROTEIN P-II"/>
    <property type="match status" value="1"/>
</dbReference>
<dbReference type="GO" id="GO:0005829">
    <property type="term" value="C:cytosol"/>
    <property type="evidence" value="ECO:0007669"/>
    <property type="project" value="TreeGrafter"/>
</dbReference>
<dbReference type="Pfam" id="PF00543">
    <property type="entry name" value="P-II"/>
    <property type="match status" value="1"/>
</dbReference>
<evidence type="ECO:0008006" key="3">
    <source>
        <dbReference type="Google" id="ProtNLM"/>
    </source>
</evidence>
<dbReference type="OMA" id="YRGTEHV"/>
<protein>
    <recommendedName>
        <fullName evidence="3">Nitrogen regulatory protein P-II</fullName>
    </recommendedName>
</protein>
<evidence type="ECO:0000313" key="2">
    <source>
        <dbReference type="Proteomes" id="UP000887567"/>
    </source>
</evidence>
<dbReference type="InterPro" id="IPR002187">
    <property type="entry name" value="N-reg_PII"/>
</dbReference>
<dbReference type="InterPro" id="IPR015867">
    <property type="entry name" value="N-reg_PII/ATP_PRibTrfase_C"/>
</dbReference>
<dbReference type="PRINTS" id="PR00340">
    <property type="entry name" value="PIIGLNB"/>
</dbReference>
<dbReference type="AlphaFoldDB" id="A0A913XH29"/>
<accession>A0A913XH29</accession>
<organism evidence="1 2">
    <name type="scientific">Exaiptasia diaphana</name>
    <name type="common">Tropical sea anemone</name>
    <name type="synonym">Aiptasia pulchella</name>
    <dbReference type="NCBI Taxonomy" id="2652724"/>
    <lineage>
        <taxon>Eukaryota</taxon>
        <taxon>Metazoa</taxon>
        <taxon>Cnidaria</taxon>
        <taxon>Anthozoa</taxon>
        <taxon>Hexacorallia</taxon>
        <taxon>Actiniaria</taxon>
        <taxon>Aiptasiidae</taxon>
        <taxon>Exaiptasia</taxon>
    </lineage>
</organism>
<dbReference type="GO" id="GO:0005524">
    <property type="term" value="F:ATP binding"/>
    <property type="evidence" value="ECO:0007669"/>
    <property type="project" value="TreeGrafter"/>
</dbReference>